<comment type="caution">
    <text evidence="1">The sequence shown here is derived from an EMBL/GenBank/DDBJ whole genome shotgun (WGS) entry which is preliminary data.</text>
</comment>
<protein>
    <recommendedName>
        <fullName evidence="3">Response regulatory domain-containing protein</fullName>
    </recommendedName>
</protein>
<reference evidence="2" key="1">
    <citation type="journal article" date="2019" name="Int. J. Syst. Evol. Microbiol.">
        <title>The Global Catalogue of Microorganisms (GCM) 10K type strain sequencing project: providing services to taxonomists for standard genome sequencing and annotation.</title>
        <authorList>
            <consortium name="The Broad Institute Genomics Platform"/>
            <consortium name="The Broad Institute Genome Sequencing Center for Infectious Disease"/>
            <person name="Wu L."/>
            <person name="Ma J."/>
        </authorList>
    </citation>
    <scope>NUCLEOTIDE SEQUENCE [LARGE SCALE GENOMIC DNA]</scope>
    <source>
        <strain evidence="2">CGMCC 1.10363</strain>
    </source>
</reference>
<keyword evidence="2" id="KW-1185">Reference proteome</keyword>
<dbReference type="InterPro" id="IPR011006">
    <property type="entry name" value="CheY-like_superfamily"/>
</dbReference>
<organism evidence="1 2">
    <name type="scientific">Gryllotalpicola reticulitermitis</name>
    <dbReference type="NCBI Taxonomy" id="1184153"/>
    <lineage>
        <taxon>Bacteria</taxon>
        <taxon>Bacillati</taxon>
        <taxon>Actinomycetota</taxon>
        <taxon>Actinomycetes</taxon>
        <taxon>Micrococcales</taxon>
        <taxon>Microbacteriaceae</taxon>
        <taxon>Gryllotalpicola</taxon>
    </lineage>
</organism>
<proteinExistence type="predicted"/>
<evidence type="ECO:0000313" key="2">
    <source>
        <dbReference type="Proteomes" id="UP001595900"/>
    </source>
</evidence>
<accession>A0ABV8QBL2</accession>
<name>A0ABV8QBL2_9MICO</name>
<evidence type="ECO:0008006" key="3">
    <source>
        <dbReference type="Google" id="ProtNLM"/>
    </source>
</evidence>
<evidence type="ECO:0000313" key="1">
    <source>
        <dbReference type="EMBL" id="MFC4245342.1"/>
    </source>
</evidence>
<gene>
    <name evidence="1" type="ORF">ACFOYW_18390</name>
</gene>
<dbReference type="Proteomes" id="UP001595900">
    <property type="component" value="Unassembled WGS sequence"/>
</dbReference>
<dbReference type="EMBL" id="JBHSCN010000023">
    <property type="protein sequence ID" value="MFC4245342.1"/>
    <property type="molecule type" value="Genomic_DNA"/>
</dbReference>
<dbReference type="RefSeq" id="WP_390232632.1">
    <property type="nucleotide sequence ID" value="NZ_JBHSCN010000023.1"/>
</dbReference>
<dbReference type="SUPFAM" id="SSF52172">
    <property type="entry name" value="CheY-like"/>
    <property type="match status" value="1"/>
</dbReference>
<sequence>MVGSEHLDESRLSAVTLTQIERQVMRAQGSRTGVLVVSDDAIIQAGLRAVLSETGVLCWAEGLDGLEPSTATTWDYVLVWIASPRGIDPFGAIPRVAALGERVTTQVPIIAVYSGALSPFVRLRIAEAGLRYVLPHAWLSSNLNRLSQLLESAEVPTRFHLETPLALRQKLELGLAGDLERLLEAALELPHQVWTGHLPQSHLPISRAHVQQLRQLALDVAGIPAPDFSKYATSLRTPPSTPEWHRVREVVRHAFNIST</sequence>